<dbReference type="EMBL" id="KV428090">
    <property type="protein sequence ID" value="KZT37123.1"/>
    <property type="molecule type" value="Genomic_DNA"/>
</dbReference>
<dbReference type="OrthoDB" id="2111841at2759"/>
<evidence type="ECO:0000256" key="2">
    <source>
        <dbReference type="ARBA" id="ARBA00022670"/>
    </source>
</evidence>
<keyword evidence="6" id="KW-0238">DNA-binding</keyword>
<name>A0A166C6A9_9AGAM</name>
<keyword evidence="4" id="KW-0378">Hydrolase</keyword>
<dbReference type="InterPro" id="IPR003738">
    <property type="entry name" value="SRAP"/>
</dbReference>
<organism evidence="9 10">
    <name type="scientific">Sistotremastrum suecicum HHB10207 ss-3</name>
    <dbReference type="NCBI Taxonomy" id="1314776"/>
    <lineage>
        <taxon>Eukaryota</taxon>
        <taxon>Fungi</taxon>
        <taxon>Dikarya</taxon>
        <taxon>Basidiomycota</taxon>
        <taxon>Agaricomycotina</taxon>
        <taxon>Agaricomycetes</taxon>
        <taxon>Sistotremastrales</taxon>
        <taxon>Sistotremastraceae</taxon>
        <taxon>Sistotremastrum</taxon>
    </lineage>
</organism>
<feature type="region of interest" description="Disordered" evidence="8">
    <location>
        <begin position="267"/>
        <end position="384"/>
    </location>
</feature>
<dbReference type="Pfam" id="PF02586">
    <property type="entry name" value="SRAP"/>
    <property type="match status" value="1"/>
</dbReference>
<feature type="compositionally biased region" description="Basic and acidic residues" evidence="8">
    <location>
        <begin position="286"/>
        <end position="296"/>
    </location>
</feature>
<reference evidence="9 10" key="1">
    <citation type="journal article" date="2016" name="Mol. Biol. Evol.">
        <title>Comparative Genomics of Early-Diverging Mushroom-Forming Fungi Provides Insights into the Origins of Lignocellulose Decay Capabilities.</title>
        <authorList>
            <person name="Nagy L.G."/>
            <person name="Riley R."/>
            <person name="Tritt A."/>
            <person name="Adam C."/>
            <person name="Daum C."/>
            <person name="Floudas D."/>
            <person name="Sun H."/>
            <person name="Yadav J.S."/>
            <person name="Pangilinan J."/>
            <person name="Larsson K.H."/>
            <person name="Matsuura K."/>
            <person name="Barry K."/>
            <person name="Labutti K."/>
            <person name="Kuo R."/>
            <person name="Ohm R.A."/>
            <person name="Bhattacharya S.S."/>
            <person name="Shirouzu T."/>
            <person name="Yoshinaga Y."/>
            <person name="Martin F.M."/>
            <person name="Grigoriev I.V."/>
            <person name="Hibbett D.S."/>
        </authorList>
    </citation>
    <scope>NUCLEOTIDE SEQUENCE [LARGE SCALE GENOMIC DNA]</scope>
    <source>
        <strain evidence="9 10">HHB10207 ss-3</strain>
    </source>
</reference>
<dbReference type="AlphaFoldDB" id="A0A166C6A9"/>
<dbReference type="Gene3D" id="3.90.1680.10">
    <property type="entry name" value="SOS response associated peptidase-like"/>
    <property type="match status" value="1"/>
</dbReference>
<evidence type="ECO:0000313" key="10">
    <source>
        <dbReference type="Proteomes" id="UP000076798"/>
    </source>
</evidence>
<dbReference type="Proteomes" id="UP000076798">
    <property type="component" value="Unassembled WGS sequence"/>
</dbReference>
<evidence type="ECO:0000256" key="7">
    <source>
        <dbReference type="ARBA" id="ARBA00023239"/>
    </source>
</evidence>
<evidence type="ECO:0000256" key="5">
    <source>
        <dbReference type="ARBA" id="ARBA00023124"/>
    </source>
</evidence>
<dbReference type="GO" id="GO:0106300">
    <property type="term" value="P:protein-DNA covalent cross-linking repair"/>
    <property type="evidence" value="ECO:0007669"/>
    <property type="project" value="InterPro"/>
</dbReference>
<keyword evidence="10" id="KW-1185">Reference proteome</keyword>
<dbReference type="STRING" id="1314776.A0A166C6A9"/>
<dbReference type="InterPro" id="IPR036590">
    <property type="entry name" value="SRAP-like"/>
</dbReference>
<evidence type="ECO:0000256" key="3">
    <source>
        <dbReference type="ARBA" id="ARBA00022763"/>
    </source>
</evidence>
<keyword evidence="2" id="KW-0645">Protease</keyword>
<feature type="compositionally biased region" description="Low complexity" evidence="8">
    <location>
        <begin position="272"/>
        <end position="281"/>
    </location>
</feature>
<proteinExistence type="inferred from homology"/>
<evidence type="ECO:0000256" key="6">
    <source>
        <dbReference type="ARBA" id="ARBA00023125"/>
    </source>
</evidence>
<dbReference type="GO" id="GO:0003697">
    <property type="term" value="F:single-stranded DNA binding"/>
    <property type="evidence" value="ECO:0007669"/>
    <property type="project" value="InterPro"/>
</dbReference>
<protein>
    <submittedName>
        <fullName evidence="9">DUF159-domain-containing protein</fullName>
    </submittedName>
</protein>
<comment type="similarity">
    <text evidence="1">Belongs to the SOS response-associated peptidase family.</text>
</comment>
<feature type="compositionally biased region" description="Polar residues" evidence="8">
    <location>
        <begin position="327"/>
        <end position="344"/>
    </location>
</feature>
<accession>A0A166C6A9</accession>
<dbReference type="GO" id="GO:0006508">
    <property type="term" value="P:proteolysis"/>
    <property type="evidence" value="ECO:0007669"/>
    <property type="project" value="UniProtKB-KW"/>
</dbReference>
<evidence type="ECO:0000256" key="1">
    <source>
        <dbReference type="ARBA" id="ARBA00008136"/>
    </source>
</evidence>
<gene>
    <name evidence="9" type="ORF">SISSUDRAFT_1034314</name>
</gene>
<dbReference type="GO" id="GO:0016829">
    <property type="term" value="F:lyase activity"/>
    <property type="evidence" value="ECO:0007669"/>
    <property type="project" value="UniProtKB-KW"/>
</dbReference>
<evidence type="ECO:0000313" key="9">
    <source>
        <dbReference type="EMBL" id="KZT37123.1"/>
    </source>
</evidence>
<keyword evidence="3" id="KW-0227">DNA damage</keyword>
<dbReference type="PANTHER" id="PTHR13604">
    <property type="entry name" value="DC12-RELATED"/>
    <property type="match status" value="1"/>
</dbReference>
<keyword evidence="5" id="KW-0190">Covalent protein-DNA linkage</keyword>
<dbReference type="SUPFAM" id="SSF143081">
    <property type="entry name" value="BB1717-like"/>
    <property type="match status" value="1"/>
</dbReference>
<dbReference type="PANTHER" id="PTHR13604:SF0">
    <property type="entry name" value="ABASIC SITE PROCESSING PROTEIN HMCES"/>
    <property type="match status" value="1"/>
</dbReference>
<evidence type="ECO:0000256" key="8">
    <source>
        <dbReference type="SAM" id="MobiDB-lite"/>
    </source>
</evidence>
<evidence type="ECO:0000256" key="4">
    <source>
        <dbReference type="ARBA" id="ARBA00022801"/>
    </source>
</evidence>
<keyword evidence="7" id="KW-0456">Lyase</keyword>
<sequence>MCGRFALHLARQEAREPRVNARVQVNGWVNEERYIPRYNIAPRTHSVVMLPNTMGESIESSSSAPLNVTLHTMKWGLVPHWSKHEDLSKSTMNARSDVLIEGGGMWQSIKGRNRCAVVVQGYYEWLTKGKEKIPHFFKHDDGKLMLFAGLYDSVLLEARRALLNKTRKLGQQERLWTFTIVTTDAAGPYEWLHCRQPVILQDDEQLRSWLDTSKGWHPGLFPILQPYSGPQLAVYQVPKEMGKVGTESPAFIEPVSERKDGIESMFKKQIARSPSKNTKSPPSSPTKREEKMKSEVIEIDDIEDVKDVKDEGSPSTEPASQAEDKSPNASQEKGTLKVPSTPTTKRTHPTDFPSSPSPSKKARKGKNLDPDGTSSKITSFFAKK</sequence>
<dbReference type="GO" id="GO:0008233">
    <property type="term" value="F:peptidase activity"/>
    <property type="evidence" value="ECO:0007669"/>
    <property type="project" value="UniProtKB-KW"/>
</dbReference>